<sequence>MFLRKTVGVAAGAALLMLAASSATAFDEPADPDPADSTVAADMVTIDETGQIASDGTVTLSGTYRCRHSSGPVYVSSSLAAEDRTYELYGIGGTRAICDGTERTWSNTGRTLGRFQPGPAHVEATLLELHSDDGPFGLPIPRPNVRVTHEQGIELSEG</sequence>
<dbReference type="InterPro" id="IPR046266">
    <property type="entry name" value="DUF6299"/>
</dbReference>
<dbReference type="AlphaFoldDB" id="A0A917RBI2"/>
<gene>
    <name evidence="3" type="ORF">GCM10010094_69700</name>
</gene>
<evidence type="ECO:0000313" key="3">
    <source>
        <dbReference type="EMBL" id="GGK98828.1"/>
    </source>
</evidence>
<dbReference type="EMBL" id="BMPQ01000024">
    <property type="protein sequence ID" value="GGK98828.1"/>
    <property type="molecule type" value="Genomic_DNA"/>
</dbReference>
<proteinExistence type="predicted"/>
<feature type="signal peptide" evidence="1">
    <location>
        <begin position="1"/>
        <end position="25"/>
    </location>
</feature>
<dbReference type="Proteomes" id="UP000637788">
    <property type="component" value="Unassembled WGS sequence"/>
</dbReference>
<name>A0A917RBI2_9ACTN</name>
<comment type="caution">
    <text evidence="3">The sequence shown here is derived from an EMBL/GenBank/DDBJ whole genome shotgun (WGS) entry which is preliminary data.</text>
</comment>
<keyword evidence="1" id="KW-0732">Signal</keyword>
<evidence type="ECO:0000256" key="1">
    <source>
        <dbReference type="SAM" id="SignalP"/>
    </source>
</evidence>
<reference evidence="3" key="2">
    <citation type="submission" date="2020-09" db="EMBL/GenBank/DDBJ databases">
        <authorList>
            <person name="Sun Q."/>
            <person name="Ohkuma M."/>
        </authorList>
    </citation>
    <scope>NUCLEOTIDE SEQUENCE</scope>
    <source>
        <strain evidence="3">JCM 3035</strain>
    </source>
</reference>
<dbReference type="RefSeq" id="WP_189325744.1">
    <property type="nucleotide sequence ID" value="NZ_BMPQ01000024.1"/>
</dbReference>
<keyword evidence="4" id="KW-1185">Reference proteome</keyword>
<organism evidence="3 4">
    <name type="scientific">Streptomyces flaveus</name>
    <dbReference type="NCBI Taxonomy" id="66370"/>
    <lineage>
        <taxon>Bacteria</taxon>
        <taxon>Bacillati</taxon>
        <taxon>Actinomycetota</taxon>
        <taxon>Actinomycetes</taxon>
        <taxon>Kitasatosporales</taxon>
        <taxon>Streptomycetaceae</taxon>
        <taxon>Streptomyces</taxon>
        <taxon>Streptomyces aurantiacus group</taxon>
    </lineage>
</organism>
<feature type="chain" id="PRO_5037117187" description="DUF6299 domain-containing protein" evidence="1">
    <location>
        <begin position="26"/>
        <end position="158"/>
    </location>
</feature>
<dbReference type="Pfam" id="PF19816">
    <property type="entry name" value="DUF6299"/>
    <property type="match status" value="1"/>
</dbReference>
<feature type="domain" description="DUF6299" evidence="2">
    <location>
        <begin position="41"/>
        <end position="157"/>
    </location>
</feature>
<reference evidence="3" key="1">
    <citation type="journal article" date="2014" name="Int. J. Syst. Evol. Microbiol.">
        <title>Complete genome sequence of Corynebacterium casei LMG S-19264T (=DSM 44701T), isolated from a smear-ripened cheese.</title>
        <authorList>
            <consortium name="US DOE Joint Genome Institute (JGI-PGF)"/>
            <person name="Walter F."/>
            <person name="Albersmeier A."/>
            <person name="Kalinowski J."/>
            <person name="Ruckert C."/>
        </authorList>
    </citation>
    <scope>NUCLEOTIDE SEQUENCE</scope>
    <source>
        <strain evidence="3">JCM 3035</strain>
    </source>
</reference>
<protein>
    <recommendedName>
        <fullName evidence="2">DUF6299 domain-containing protein</fullName>
    </recommendedName>
</protein>
<evidence type="ECO:0000259" key="2">
    <source>
        <dbReference type="Pfam" id="PF19816"/>
    </source>
</evidence>
<accession>A0A917RBI2</accession>
<evidence type="ECO:0000313" key="4">
    <source>
        <dbReference type="Proteomes" id="UP000637788"/>
    </source>
</evidence>